<reference key="2">
    <citation type="submission" date="2011-03" db="EMBL/GenBank/DDBJ databases">
        <title>Complete genome sequence of the thermoacidophilic crenarchaeon Thermoproteus uzoniensis 768-20.</title>
        <authorList>
            <person name="Mardanov A.V."/>
            <person name="Gumerov V.M."/>
            <person name="Beletsky A.V."/>
            <person name="Prokofeva M.I."/>
            <person name="Bonch-Osmolovskaya E.A."/>
            <person name="Ravin N.V."/>
            <person name="Skryabin K.G."/>
        </authorList>
    </citation>
    <scope>NUCLEOTIDE SEQUENCE</scope>
    <source>
        <strain>768-20</strain>
    </source>
</reference>
<dbReference type="RefSeq" id="WP_013679928.1">
    <property type="nucleotide sequence ID" value="NC_015315.1"/>
</dbReference>
<evidence type="ECO:0000313" key="1">
    <source>
        <dbReference type="EMBL" id="AEA12592.1"/>
    </source>
</evidence>
<dbReference type="eggNOG" id="arCOG05688">
    <property type="taxonomic scope" value="Archaea"/>
</dbReference>
<gene>
    <name evidence="1" type="ordered locus">TUZN_1112</name>
</gene>
<protein>
    <submittedName>
        <fullName evidence="1">Uncharacterized protein</fullName>
    </submittedName>
</protein>
<dbReference type="OrthoDB" id="27224at2157"/>
<dbReference type="AlphaFoldDB" id="F2L0B0"/>
<keyword evidence="2" id="KW-1185">Reference proteome</keyword>
<dbReference type="EMBL" id="CP002590">
    <property type="protein sequence ID" value="AEA12592.1"/>
    <property type="molecule type" value="Genomic_DNA"/>
</dbReference>
<organism evidence="1 2">
    <name type="scientific">Thermoproteus uzoniensis (strain 768-20)</name>
    <dbReference type="NCBI Taxonomy" id="999630"/>
    <lineage>
        <taxon>Archaea</taxon>
        <taxon>Thermoproteota</taxon>
        <taxon>Thermoprotei</taxon>
        <taxon>Thermoproteales</taxon>
        <taxon>Thermoproteaceae</taxon>
        <taxon>Thermoproteus</taxon>
    </lineage>
</organism>
<dbReference type="KEGG" id="tuz:TUZN_1112"/>
<name>F2L0B0_THEU7</name>
<dbReference type="HOGENOM" id="CLU_1811520_0_0_2"/>
<sequence length="143" mass="15747">MKTISVRLASRSYADEGMVQMLMAIPGIYNAYIEGDRVVLEIDEAAIQPAEAVRRVMDLGYELVLPHYVFSIGRGDPWRVKELVEGGLPPHVVAAAFDVDTRLAYVAVLPGVGPEEAGRYLADRGLRAELVDSYQKPIRLSFG</sequence>
<proteinExistence type="predicted"/>
<evidence type="ECO:0000313" key="2">
    <source>
        <dbReference type="Proteomes" id="UP000008138"/>
    </source>
</evidence>
<accession>F2L0B0</accession>
<dbReference type="STRING" id="999630.TUZN_1112"/>
<dbReference type="Proteomes" id="UP000008138">
    <property type="component" value="Chromosome"/>
</dbReference>
<dbReference type="GeneID" id="10360641"/>
<reference evidence="1 2" key="1">
    <citation type="journal article" date="2011" name="J. Bacteriol.">
        <title>Complete genome sequence of the thermoacidophilic crenarchaeon Thermoproteus uzoniensis 768-20.</title>
        <authorList>
            <person name="Mardanov A.V."/>
            <person name="Gumerov V.M."/>
            <person name="Beletsky A.V."/>
            <person name="Prokofeva M.I."/>
            <person name="Bonch-Osmolovskaya E.A."/>
            <person name="Ravin N.V."/>
            <person name="Skryabin K.G."/>
        </authorList>
    </citation>
    <scope>NUCLEOTIDE SEQUENCE [LARGE SCALE GENOMIC DNA]</scope>
    <source>
        <strain evidence="1 2">768-20</strain>
    </source>
</reference>